<organism evidence="8">
    <name type="scientific">marine sediment metagenome</name>
    <dbReference type="NCBI Taxonomy" id="412755"/>
    <lineage>
        <taxon>unclassified sequences</taxon>
        <taxon>metagenomes</taxon>
        <taxon>ecological metagenomes</taxon>
    </lineage>
</organism>
<evidence type="ECO:0000256" key="2">
    <source>
        <dbReference type="ARBA" id="ARBA00022448"/>
    </source>
</evidence>
<accession>X1I2Q7</accession>
<dbReference type="InterPro" id="IPR002751">
    <property type="entry name" value="CbiM/NikMN"/>
</dbReference>
<evidence type="ECO:0000256" key="6">
    <source>
        <dbReference type="ARBA" id="ARBA00023136"/>
    </source>
</evidence>
<sequence length="220" mass="22132">HIASGFLSPPVWGTLAAVSGAALAGSAIATTRQLGDRKVPLMGVMGAFVFAAQMVNFPILAGTSGHLGGGFLLGILLGPSLGIIVITSVLVVQALVFQDGGVEALGANIFVMGVVPSLLGGAVRSLWRRPGWIAYAATFAGGAAAVLAGATLVVLFLAWSGSLPAKVHLVEALGVMDSIHLFIGLVEGAVTVAVVRFVVGARREAVFETELAAPAGEVPA</sequence>
<keyword evidence="4 7" id="KW-0812">Transmembrane</keyword>
<proteinExistence type="predicted"/>
<dbReference type="PANTHER" id="PTHR34229:SF1">
    <property type="entry name" value="METAL TRANSPORT PROTEIN HI_1621-RELATED"/>
    <property type="match status" value="1"/>
</dbReference>
<keyword evidence="2" id="KW-0813">Transport</keyword>
<keyword evidence="5 7" id="KW-1133">Transmembrane helix</keyword>
<feature type="transmembrane region" description="Helical" evidence="7">
    <location>
        <begin position="134"/>
        <end position="159"/>
    </location>
</feature>
<evidence type="ECO:0000256" key="5">
    <source>
        <dbReference type="ARBA" id="ARBA00022989"/>
    </source>
</evidence>
<evidence type="ECO:0000256" key="1">
    <source>
        <dbReference type="ARBA" id="ARBA00004651"/>
    </source>
</evidence>
<evidence type="ECO:0000256" key="7">
    <source>
        <dbReference type="SAM" id="Phobius"/>
    </source>
</evidence>
<evidence type="ECO:0000313" key="8">
    <source>
        <dbReference type="EMBL" id="GAH63590.1"/>
    </source>
</evidence>
<keyword evidence="3" id="KW-1003">Cell membrane</keyword>
<feature type="transmembrane region" description="Helical" evidence="7">
    <location>
        <begin position="109"/>
        <end position="127"/>
    </location>
</feature>
<feature type="non-terminal residue" evidence="8">
    <location>
        <position position="1"/>
    </location>
</feature>
<feature type="transmembrane region" description="Helical" evidence="7">
    <location>
        <begin position="39"/>
        <end position="59"/>
    </location>
</feature>
<dbReference type="Pfam" id="PF01891">
    <property type="entry name" value="CbiM"/>
    <property type="match status" value="1"/>
</dbReference>
<dbReference type="Gene3D" id="1.10.1760.20">
    <property type="match status" value="1"/>
</dbReference>
<reference evidence="8" key="1">
    <citation type="journal article" date="2014" name="Front. Microbiol.">
        <title>High frequency of phylogenetically diverse reductive dehalogenase-homologous genes in deep subseafloor sedimentary metagenomes.</title>
        <authorList>
            <person name="Kawai M."/>
            <person name="Futagami T."/>
            <person name="Toyoda A."/>
            <person name="Takaki Y."/>
            <person name="Nishi S."/>
            <person name="Hori S."/>
            <person name="Arai W."/>
            <person name="Tsubouchi T."/>
            <person name="Morono Y."/>
            <person name="Uchiyama I."/>
            <person name="Ito T."/>
            <person name="Fujiyama A."/>
            <person name="Inagaki F."/>
            <person name="Takami H."/>
        </authorList>
    </citation>
    <scope>NUCLEOTIDE SEQUENCE</scope>
    <source>
        <strain evidence="8">Expedition CK06-06</strain>
    </source>
</reference>
<evidence type="ECO:0000256" key="4">
    <source>
        <dbReference type="ARBA" id="ARBA00022692"/>
    </source>
</evidence>
<evidence type="ECO:0000256" key="3">
    <source>
        <dbReference type="ARBA" id="ARBA00022475"/>
    </source>
</evidence>
<comment type="subcellular location">
    <subcellularLocation>
        <location evidence="1">Cell membrane</location>
        <topology evidence="1">Multi-pass membrane protein</topology>
    </subcellularLocation>
</comment>
<keyword evidence="6 7" id="KW-0472">Membrane</keyword>
<feature type="transmembrane region" description="Helical" evidence="7">
    <location>
        <begin position="179"/>
        <end position="199"/>
    </location>
</feature>
<protein>
    <recommendedName>
        <fullName evidence="9">Cobalamin biosynthesis protein CbiM</fullName>
    </recommendedName>
</protein>
<dbReference type="AlphaFoldDB" id="X1I2Q7"/>
<dbReference type="EMBL" id="BARU01034419">
    <property type="protein sequence ID" value="GAH63590.1"/>
    <property type="molecule type" value="Genomic_DNA"/>
</dbReference>
<name>X1I2Q7_9ZZZZ</name>
<dbReference type="GO" id="GO:0005886">
    <property type="term" value="C:plasma membrane"/>
    <property type="evidence" value="ECO:0007669"/>
    <property type="project" value="UniProtKB-SubCell"/>
</dbReference>
<dbReference type="GO" id="GO:0000041">
    <property type="term" value="P:transition metal ion transport"/>
    <property type="evidence" value="ECO:0007669"/>
    <property type="project" value="InterPro"/>
</dbReference>
<dbReference type="PANTHER" id="PTHR34229">
    <property type="entry name" value="METAL TRANSPORT PROTEIN HI_1621-RELATED"/>
    <property type="match status" value="1"/>
</dbReference>
<comment type="caution">
    <text evidence="8">The sequence shown here is derived from an EMBL/GenBank/DDBJ whole genome shotgun (WGS) entry which is preliminary data.</text>
</comment>
<feature type="transmembrane region" description="Helical" evidence="7">
    <location>
        <begin position="71"/>
        <end position="97"/>
    </location>
</feature>
<gene>
    <name evidence="8" type="ORF">S03H2_54035</name>
</gene>
<evidence type="ECO:0008006" key="9">
    <source>
        <dbReference type="Google" id="ProtNLM"/>
    </source>
</evidence>